<feature type="compositionally biased region" description="Basic and acidic residues" evidence="1">
    <location>
        <begin position="636"/>
        <end position="647"/>
    </location>
</feature>
<feature type="region of interest" description="Disordered" evidence="1">
    <location>
        <begin position="623"/>
        <end position="653"/>
    </location>
</feature>
<protein>
    <submittedName>
        <fullName evidence="3">Origin recognition complex subunit</fullName>
    </submittedName>
</protein>
<gene>
    <name evidence="3" type="ORF">M0812_07975</name>
</gene>
<feature type="compositionally biased region" description="Acidic residues" evidence="1">
    <location>
        <begin position="1005"/>
        <end position="1067"/>
    </location>
</feature>
<feature type="compositionally biased region" description="Low complexity" evidence="1">
    <location>
        <begin position="280"/>
        <end position="331"/>
    </location>
</feature>
<dbReference type="InterPro" id="IPR001012">
    <property type="entry name" value="UBX_dom"/>
</dbReference>
<feature type="region of interest" description="Disordered" evidence="1">
    <location>
        <begin position="769"/>
        <end position="841"/>
    </location>
</feature>
<feature type="compositionally biased region" description="Low complexity" evidence="1">
    <location>
        <begin position="703"/>
        <end position="715"/>
    </location>
</feature>
<feature type="compositionally biased region" description="Acidic residues" evidence="1">
    <location>
        <begin position="792"/>
        <end position="808"/>
    </location>
</feature>
<dbReference type="EMBL" id="JANTQA010000019">
    <property type="protein sequence ID" value="KAJ3446653.1"/>
    <property type="molecule type" value="Genomic_DNA"/>
</dbReference>
<dbReference type="Gene3D" id="3.10.20.90">
    <property type="entry name" value="Phosphatidylinositol 3-kinase Catalytic Subunit, Chain A, domain 1"/>
    <property type="match status" value="1"/>
</dbReference>
<feature type="compositionally biased region" description="Low complexity" evidence="1">
    <location>
        <begin position="1068"/>
        <end position="1078"/>
    </location>
</feature>
<dbReference type="Proteomes" id="UP001146793">
    <property type="component" value="Unassembled WGS sequence"/>
</dbReference>
<organism evidence="3 4">
    <name type="scientific">Anaeramoeba flamelloides</name>
    <dbReference type="NCBI Taxonomy" id="1746091"/>
    <lineage>
        <taxon>Eukaryota</taxon>
        <taxon>Metamonada</taxon>
        <taxon>Anaeramoebidae</taxon>
        <taxon>Anaeramoeba</taxon>
    </lineage>
</organism>
<dbReference type="SUPFAM" id="SSF54236">
    <property type="entry name" value="Ubiquitin-like"/>
    <property type="match status" value="1"/>
</dbReference>
<evidence type="ECO:0000259" key="2">
    <source>
        <dbReference type="PROSITE" id="PS50033"/>
    </source>
</evidence>
<proteinExistence type="predicted"/>
<accession>A0AAV7ZYK8</accession>
<dbReference type="PROSITE" id="PS50033">
    <property type="entry name" value="UBX"/>
    <property type="match status" value="1"/>
</dbReference>
<feature type="compositionally biased region" description="Basic residues" evidence="1">
    <location>
        <begin position="242"/>
        <end position="257"/>
    </location>
</feature>
<evidence type="ECO:0000313" key="4">
    <source>
        <dbReference type="Proteomes" id="UP001146793"/>
    </source>
</evidence>
<feature type="compositionally biased region" description="Basic and acidic residues" evidence="1">
    <location>
        <begin position="572"/>
        <end position="583"/>
    </location>
</feature>
<sequence>MTTIELTLKFNDKQNKVRVKELTPILKLKAYLCKRYRINPIHLCVPEIDHEEETCTLSKAFLNQENNLTIIDLGVTKETTNDYKPKSKEPILLETPRNNFTAKKRFERTIYPKTEITKNPRKKVTSAWSTRKVIKTNNFNTTRKPKLRTKIIRNFKNPNTNLVSTTTTTRSITKTKIKSTPISTLEKTTKGETSTRTTTTRDGSNKKTKTNTTIKTIPLTSVTKVTSNPNPNKTVSSTNRYSIRKVRPKRSNRKKATRTSSTSTPNKIVPNFETRNSVDINNIRISRNTRNSTSSRNSRNSRNSVDTNNTRISRNTRNSRNSVDVNNTRNSIDTRNSRGPMQYQKETENIIKRHHVISLPDNEQIKLLLRFQIKGIGEDEKKYNLWRNYYSDSTLQPSRKPLFNHFRNLDKKSILVQFNYYLFNERQTENLVNILSDSSISEQIIAPNLSYWITDLRGYSFPRRLFQSLKARKFPYLILITKKNLVANDNNNKNQKHIINILNPPFTIVKIRNWLKTHLKIKNGNENRNSYSKISNNTQFLDQRNSEDLNFLNENENENEYENGNDVTNQLNRKETENEKETETETENENENQYNTLIEDVNENENGFDNYNEDFLNENTYGIERGNKNDVTNQLNRKENETEKETETENENEIEIEKENEDFNENFFNENGIERGNKNGSNNQLNGKESETETEKENEDFNENFFNENTNNQITNEKEVKIDNDFDSKNENQNLNVREKKKKISNNQIHFPEVRDITEEELEQERLLQQDSENGSESENELENNIIFKENENEEDNNVGGEKEEEEEGLNKEFNSKKEKEEEEENENENEQIDNWNESQLGNTENFELDNLLNDNSQKNQWDDIWVDSDYDNLNLENVNLNDDDDDNDNENDIIHKKKTSQKTKIFNNEEIQSTPLQMKKNSYQNSRRSFQFQEEDQNLTNYKQWMEDQNQETNRTSIIRDEEENTKGMNIFQTNEDNLNFKDWTDEFQKDIGLKKNYTSNENEFNDDDDEYSEGDRNGDDDDEDDDDKLNDEDDEFDEEDRNEEEEDEDDYDDDDDDEDEDENQEEFFNNQENNFNLTQTKERSSNNKNNQVIVNIKIKDIKKLFSHTFNISDRLGAVMSWIESENPNLEEYAFIQSYPRNQFTKLEKNKTLREIGLGSKKEVLLFVR</sequence>
<feature type="compositionally biased region" description="Polar residues" evidence="1">
    <location>
        <begin position="218"/>
        <end position="241"/>
    </location>
</feature>
<feature type="region of interest" description="Disordered" evidence="1">
    <location>
        <begin position="556"/>
        <end position="591"/>
    </location>
</feature>
<dbReference type="InterPro" id="IPR029071">
    <property type="entry name" value="Ubiquitin-like_domsf"/>
</dbReference>
<dbReference type="CDD" id="cd01767">
    <property type="entry name" value="UBX"/>
    <property type="match status" value="1"/>
</dbReference>
<name>A0AAV7ZYK8_9EUKA</name>
<evidence type="ECO:0000313" key="3">
    <source>
        <dbReference type="EMBL" id="KAJ3446653.1"/>
    </source>
</evidence>
<feature type="region of interest" description="Disordered" evidence="1">
    <location>
        <begin position="183"/>
        <end position="339"/>
    </location>
</feature>
<feature type="compositionally biased region" description="Basic and acidic residues" evidence="1">
    <location>
        <begin position="809"/>
        <end position="820"/>
    </location>
</feature>
<feature type="compositionally biased region" description="Low complexity" evidence="1">
    <location>
        <begin position="183"/>
        <end position="202"/>
    </location>
</feature>
<comment type="caution">
    <text evidence="3">The sequence shown here is derived from an EMBL/GenBank/DDBJ whole genome shotgun (WGS) entry which is preliminary data.</text>
</comment>
<feature type="domain" description="UBX" evidence="2">
    <location>
        <begin position="1089"/>
        <end position="1167"/>
    </location>
</feature>
<evidence type="ECO:0000256" key="1">
    <source>
        <dbReference type="SAM" id="MobiDB-lite"/>
    </source>
</evidence>
<feature type="region of interest" description="Disordered" evidence="1">
    <location>
        <begin position="669"/>
        <end position="741"/>
    </location>
</feature>
<feature type="region of interest" description="Disordered" evidence="1">
    <location>
        <begin position="1000"/>
        <end position="1088"/>
    </location>
</feature>
<feature type="compositionally biased region" description="Acidic residues" evidence="1">
    <location>
        <begin position="821"/>
        <end position="832"/>
    </location>
</feature>
<feature type="compositionally biased region" description="Basic and acidic residues" evidence="1">
    <location>
        <begin position="716"/>
        <end position="730"/>
    </location>
</feature>
<dbReference type="AlphaFoldDB" id="A0AAV7ZYK8"/>
<dbReference type="Pfam" id="PF00789">
    <property type="entry name" value="UBX"/>
    <property type="match status" value="1"/>
</dbReference>
<reference evidence="3" key="1">
    <citation type="submission" date="2022-08" db="EMBL/GenBank/DDBJ databases">
        <title>Novel sulphate-reducing endosymbionts in the free-living metamonad Anaeramoeba.</title>
        <authorList>
            <person name="Jerlstrom-Hultqvist J."/>
            <person name="Cepicka I."/>
            <person name="Gallot-Lavallee L."/>
            <person name="Salas-Leiva D."/>
            <person name="Curtis B.A."/>
            <person name="Zahonova K."/>
            <person name="Pipaliya S."/>
            <person name="Dacks J."/>
            <person name="Roger A.J."/>
        </authorList>
    </citation>
    <scope>NUCLEOTIDE SEQUENCE</scope>
    <source>
        <strain evidence="3">Busselton2</strain>
    </source>
</reference>